<name>A0A8J7R1H2_9HYPH</name>
<reference evidence="1" key="1">
    <citation type="submission" date="2021-03" db="EMBL/GenBank/DDBJ databases">
        <title>Genome sequencing and assembly of Tianweitania sediminis.</title>
        <authorList>
            <person name="Chhetri G."/>
        </authorList>
    </citation>
    <scope>NUCLEOTIDE SEQUENCE</scope>
    <source>
        <strain evidence="1">Z8</strain>
    </source>
</reference>
<sequence length="111" mass="12642">MRLQFVDPGRFRTQLALEQAVLTDDGAGGHAESWTEIGWIFAALEPVRAQMRFGGDQTLESVTHTVTLRLRDDVASGMRFRRGDRHFRILTVHDPDEGGRYLVCRTEEQGR</sequence>
<evidence type="ECO:0000313" key="1">
    <source>
        <dbReference type="EMBL" id="MBP0438898.1"/>
    </source>
</evidence>
<dbReference type="InterPro" id="IPR008767">
    <property type="entry name" value="Phage_SPP1_head-tail_adaptor"/>
</dbReference>
<evidence type="ECO:0000313" key="2">
    <source>
        <dbReference type="Proteomes" id="UP000666240"/>
    </source>
</evidence>
<keyword evidence="2" id="KW-1185">Reference proteome</keyword>
<organism evidence="1 2">
    <name type="scientific">Tianweitania sediminis</name>
    <dbReference type="NCBI Taxonomy" id="1502156"/>
    <lineage>
        <taxon>Bacteria</taxon>
        <taxon>Pseudomonadati</taxon>
        <taxon>Pseudomonadota</taxon>
        <taxon>Alphaproteobacteria</taxon>
        <taxon>Hyphomicrobiales</taxon>
        <taxon>Phyllobacteriaceae</taxon>
        <taxon>Tianweitania</taxon>
    </lineage>
</organism>
<protein>
    <submittedName>
        <fullName evidence="1">Phage head closure protein</fullName>
    </submittedName>
</protein>
<comment type="caution">
    <text evidence="1">The sequence shown here is derived from an EMBL/GenBank/DDBJ whole genome shotgun (WGS) entry which is preliminary data.</text>
</comment>
<gene>
    <name evidence="1" type="ORF">J5Y06_09580</name>
</gene>
<dbReference type="RefSeq" id="WP_209334901.1">
    <property type="nucleotide sequence ID" value="NZ_JAGIYY010000002.1"/>
</dbReference>
<proteinExistence type="predicted"/>
<dbReference type="Pfam" id="PF05521">
    <property type="entry name" value="Phage_HCP"/>
    <property type="match status" value="1"/>
</dbReference>
<dbReference type="Proteomes" id="UP000666240">
    <property type="component" value="Unassembled WGS sequence"/>
</dbReference>
<dbReference type="InterPro" id="IPR038666">
    <property type="entry name" value="SSP1_head-tail_sf"/>
</dbReference>
<dbReference type="NCBIfam" id="TIGR01563">
    <property type="entry name" value="gp16_SPP1"/>
    <property type="match status" value="1"/>
</dbReference>
<dbReference type="EMBL" id="JAGIYY010000002">
    <property type="protein sequence ID" value="MBP0438898.1"/>
    <property type="molecule type" value="Genomic_DNA"/>
</dbReference>
<dbReference type="Gene3D" id="2.40.10.270">
    <property type="entry name" value="Bacteriophage SPP1 head-tail adaptor protein"/>
    <property type="match status" value="1"/>
</dbReference>
<dbReference type="AlphaFoldDB" id="A0A8J7R1H2"/>
<accession>A0A8J7R1H2</accession>